<dbReference type="Gene3D" id="3.40.50.720">
    <property type="entry name" value="NAD(P)-binding Rossmann-like Domain"/>
    <property type="match status" value="1"/>
</dbReference>
<protein>
    <submittedName>
        <fullName evidence="2">Nucleoside-diphosphate-sugar epimerase</fullName>
    </submittedName>
</protein>
<comment type="caution">
    <text evidence="2">The sequence shown here is derived from an EMBL/GenBank/DDBJ whole genome shotgun (WGS) entry which is preliminary data.</text>
</comment>
<keyword evidence="3" id="KW-1185">Reference proteome</keyword>
<evidence type="ECO:0000259" key="1">
    <source>
        <dbReference type="Pfam" id="PF01370"/>
    </source>
</evidence>
<gene>
    <name evidence="2" type="ORF">BKA10_001574</name>
</gene>
<organism evidence="2 3">
    <name type="scientific">Microbacterium invictum</name>
    <dbReference type="NCBI Taxonomy" id="515415"/>
    <lineage>
        <taxon>Bacteria</taxon>
        <taxon>Bacillati</taxon>
        <taxon>Actinomycetota</taxon>
        <taxon>Actinomycetes</taxon>
        <taxon>Micrococcales</taxon>
        <taxon>Microbacteriaceae</taxon>
        <taxon>Microbacterium</taxon>
    </lineage>
</organism>
<name>A0AA40SP15_9MICO</name>
<dbReference type="InterPro" id="IPR001509">
    <property type="entry name" value="Epimerase_deHydtase"/>
</dbReference>
<dbReference type="EMBL" id="JACIFH010000001">
    <property type="protein sequence ID" value="MBB4139780.1"/>
    <property type="molecule type" value="Genomic_DNA"/>
</dbReference>
<evidence type="ECO:0000313" key="3">
    <source>
        <dbReference type="Proteomes" id="UP000549113"/>
    </source>
</evidence>
<proteinExistence type="predicted"/>
<feature type="domain" description="NAD-dependent epimerase/dehydratase" evidence="1">
    <location>
        <begin position="44"/>
        <end position="148"/>
    </location>
</feature>
<dbReference type="InterPro" id="IPR036291">
    <property type="entry name" value="NAD(P)-bd_dom_sf"/>
</dbReference>
<dbReference type="Proteomes" id="UP000549113">
    <property type="component" value="Unassembled WGS sequence"/>
</dbReference>
<evidence type="ECO:0000313" key="2">
    <source>
        <dbReference type="EMBL" id="MBB4139780.1"/>
    </source>
</evidence>
<dbReference type="AlphaFoldDB" id="A0AA40SP15"/>
<dbReference type="SUPFAM" id="SSF51735">
    <property type="entry name" value="NAD(P)-binding Rossmann-fold domains"/>
    <property type="match status" value="1"/>
</dbReference>
<dbReference type="Pfam" id="PF01370">
    <property type="entry name" value="Epimerase"/>
    <property type="match status" value="1"/>
</dbReference>
<reference evidence="2 3" key="1">
    <citation type="submission" date="2020-08" db="EMBL/GenBank/DDBJ databases">
        <title>Sequencing the genomes of 1000 actinobacteria strains.</title>
        <authorList>
            <person name="Klenk H.-P."/>
        </authorList>
    </citation>
    <scope>NUCLEOTIDE SEQUENCE [LARGE SCALE GENOMIC DNA]</scope>
    <source>
        <strain evidence="2 3">DSM 19600</strain>
    </source>
</reference>
<accession>A0AA40SP15</accession>
<dbReference type="RefSeq" id="WP_183499400.1">
    <property type="nucleotide sequence ID" value="NZ_BAABCO010000001.1"/>
</dbReference>
<sequence>MTPDRTNGAALRTALIGYTGFVGSNLLDAHPFDDLYNSSNIGDLAGREYDLVVSAGNRADSHRINTHGAEDLAEIDQLVDTISSARIGKLVLISTVCVYPWGGAPDESTPLSADGLTPYGANRLHQEQRLTGAFDTLIVRLPQLYGARLRKGVVYDLANDYRVEFIDPAMAFQHYDVRRLWGDIETALTAGLPAFNVATPPITNAELAREVFDREISGQTPPSAPSPFARMYTRNMTTAHTDVFGGGGGYLHSTQDEFDGLRRFVDEIRSDQDGQA</sequence>